<evidence type="ECO:0000313" key="2">
    <source>
        <dbReference type="Proteomes" id="UP001525890"/>
    </source>
</evidence>
<dbReference type="RefSeq" id="WP_368004552.1">
    <property type="nucleotide sequence ID" value="NZ_JAMXFF010000001.1"/>
</dbReference>
<sequence length="278" mass="31233">MDVKELKFLLKLLGVPDYRTSITKVEPTPKMKASERDRIGRQLIERGLVDCTEEIQKLAIAPPGKSLLQADPTTLPISEQELKVLKATAKGSISPGQTGVAADQRQAVIQSLAARGFIKIIDKKFKEVWLTERGKEFLRDELESNSTSTITLKMLTDYLRFLRKVYPSEKAALPQTSPASETAVPVPTKKPSDEDILQLIRALDQELATDNYLPIFHLRQKLQPPLSRPELDQALYRLEGDDKIELSSLVDTNPYSDEQINAGIHQDIGCPLFFITYF</sequence>
<proteinExistence type="predicted"/>
<accession>A0ABT2MJ76</accession>
<comment type="caution">
    <text evidence="1">The sequence shown here is derived from an EMBL/GenBank/DDBJ whole genome shotgun (WGS) entry which is preliminary data.</text>
</comment>
<reference evidence="1 2" key="1">
    <citation type="journal article" date="2022" name="Front. Microbiol.">
        <title>High genomic differentiation and limited gene flow indicate recent cryptic speciation within the genus Laspinema (cyanobacteria).</title>
        <authorList>
            <person name="Stanojkovic A."/>
            <person name="Skoupy S."/>
            <person name="Skaloud P."/>
            <person name="Dvorak P."/>
        </authorList>
    </citation>
    <scope>NUCLEOTIDE SEQUENCE [LARGE SCALE GENOMIC DNA]</scope>
    <source>
        <strain evidence="1 2">D2a</strain>
    </source>
</reference>
<gene>
    <name evidence="1" type="ORF">NG799_00430</name>
</gene>
<protein>
    <submittedName>
        <fullName evidence="1">Uncharacterized protein</fullName>
    </submittedName>
</protein>
<keyword evidence="2" id="KW-1185">Reference proteome</keyword>
<evidence type="ECO:0000313" key="1">
    <source>
        <dbReference type="EMBL" id="MCT7964793.1"/>
    </source>
</evidence>
<dbReference type="Proteomes" id="UP001525890">
    <property type="component" value="Unassembled WGS sequence"/>
</dbReference>
<dbReference type="EMBL" id="JAMXFF010000001">
    <property type="protein sequence ID" value="MCT7964793.1"/>
    <property type="molecule type" value="Genomic_DNA"/>
</dbReference>
<organism evidence="1 2">
    <name type="scientific">Laspinema palackyanum D2a</name>
    <dbReference type="NCBI Taxonomy" id="2953684"/>
    <lineage>
        <taxon>Bacteria</taxon>
        <taxon>Bacillati</taxon>
        <taxon>Cyanobacteriota</taxon>
        <taxon>Cyanophyceae</taxon>
        <taxon>Oscillatoriophycideae</taxon>
        <taxon>Oscillatoriales</taxon>
        <taxon>Laspinemataceae</taxon>
        <taxon>Laspinema</taxon>
        <taxon>Laspinema palackyanum</taxon>
    </lineage>
</organism>
<name>A0ABT2MJ76_9CYAN</name>